<keyword evidence="2" id="KW-1185">Reference proteome</keyword>
<dbReference type="STRING" id="694429.Pyrfu_1965"/>
<dbReference type="InParanoid" id="G0EDL4"/>
<evidence type="ECO:0000313" key="1">
    <source>
        <dbReference type="EMBL" id="AEM39818.1"/>
    </source>
</evidence>
<dbReference type="KEGG" id="pfm:Pyrfu_1965"/>
<organism evidence="1 2">
    <name type="scientific">Pyrolobus fumarii (strain DSM 11204 / 1A)</name>
    <dbReference type="NCBI Taxonomy" id="694429"/>
    <lineage>
        <taxon>Archaea</taxon>
        <taxon>Thermoproteota</taxon>
        <taxon>Thermoprotei</taxon>
        <taxon>Desulfurococcales</taxon>
        <taxon>Pyrodictiaceae</taxon>
        <taxon>Pyrolobus</taxon>
    </lineage>
</organism>
<protein>
    <submittedName>
        <fullName evidence="1">Uncharacterized protein</fullName>
    </submittedName>
</protein>
<evidence type="ECO:0000313" key="2">
    <source>
        <dbReference type="Proteomes" id="UP000001037"/>
    </source>
</evidence>
<dbReference type="RefSeq" id="WP_014027495.1">
    <property type="nucleotide sequence ID" value="NC_015931.1"/>
</dbReference>
<name>G0EDL4_PYRF1</name>
<accession>G0EDL4</accession>
<dbReference type="Proteomes" id="UP000001037">
    <property type="component" value="Chromosome"/>
</dbReference>
<dbReference type="EMBL" id="CP002838">
    <property type="protein sequence ID" value="AEM39818.1"/>
    <property type="molecule type" value="Genomic_DNA"/>
</dbReference>
<dbReference type="GeneID" id="11138305"/>
<sequence>MPLTLGSLQWGSLLESLDAARLVDKLLETLMGNKLVASLDPEVVLTITARRGREGNRCLEALLSVRVSDEGLVGLEPSALASLSDRLELLGLEVAGLRGGDGFIEVILRVEQSGNCD</sequence>
<dbReference type="HOGENOM" id="CLU_2079510_0_0_2"/>
<proteinExistence type="predicted"/>
<reference evidence="1 2" key="1">
    <citation type="journal article" date="2011" name="Stand. Genomic Sci.">
        <title>Complete genome sequence of the hyperthermophilic chemolithoautotroph Pyrolobus fumarii type strain (1A).</title>
        <authorList>
            <person name="Anderson I."/>
            <person name="Goker M."/>
            <person name="Nolan M."/>
            <person name="Lucas S."/>
            <person name="Hammon N."/>
            <person name="Deshpande S."/>
            <person name="Cheng J.F."/>
            <person name="Tapia R."/>
            <person name="Han C."/>
            <person name="Goodwin L."/>
            <person name="Pitluck S."/>
            <person name="Huntemann M."/>
            <person name="Liolios K."/>
            <person name="Ivanova N."/>
            <person name="Pagani I."/>
            <person name="Mavromatis K."/>
            <person name="Ovchinikova G."/>
            <person name="Pati A."/>
            <person name="Chen A."/>
            <person name="Palaniappan K."/>
            <person name="Land M."/>
            <person name="Hauser L."/>
            <person name="Brambilla E.M."/>
            <person name="Huber H."/>
            <person name="Yasawong M."/>
            <person name="Rohde M."/>
            <person name="Spring S."/>
            <person name="Abt B."/>
            <person name="Sikorski J."/>
            <person name="Wirth R."/>
            <person name="Detter J.C."/>
            <person name="Woyke T."/>
            <person name="Bristow J."/>
            <person name="Eisen J.A."/>
            <person name="Markowitz V."/>
            <person name="Hugenholtz P."/>
            <person name="Kyrpides N.C."/>
            <person name="Klenk H.P."/>
            <person name="Lapidus A."/>
        </authorList>
    </citation>
    <scope>NUCLEOTIDE SEQUENCE [LARGE SCALE GENOMIC DNA]</scope>
    <source>
        <strain evidence="2">DSM 11204 / 1A</strain>
    </source>
</reference>
<dbReference type="AlphaFoldDB" id="G0EDL4"/>
<gene>
    <name evidence="1" type="ordered locus">Pyrfu_1965</name>
</gene>